<reference evidence="2" key="1">
    <citation type="journal article" date="2017" name="Plant J.">
        <title>The pomegranate (Punica granatum L.) genome and the genomics of punicalagin biosynthesis.</title>
        <authorList>
            <person name="Qin G."/>
            <person name="Xu C."/>
            <person name="Ming R."/>
            <person name="Tang H."/>
            <person name="Guyot R."/>
            <person name="Kramer E.M."/>
            <person name="Hu Y."/>
            <person name="Yi X."/>
            <person name="Qi Y."/>
            <person name="Xu X."/>
            <person name="Gao Z."/>
            <person name="Pan H."/>
            <person name="Jian J."/>
            <person name="Tian Y."/>
            <person name="Yue Z."/>
            <person name="Xu Y."/>
        </authorList>
    </citation>
    <scope>NUCLEOTIDE SEQUENCE [LARGE SCALE GENOMIC DNA]</scope>
    <source>
        <strain evidence="2">cv. Dabenzi</strain>
    </source>
</reference>
<evidence type="ECO:0000313" key="1">
    <source>
        <dbReference type="EMBL" id="OWM86732.1"/>
    </source>
</evidence>
<sequence>MALQPSDPTSTGGSATFLVAGGSNELVDLDCLVSQPPLGLFSPPRLAPWRPASNNVIGGLVGDEGCTRSTVHNVID</sequence>
<organism evidence="1 2">
    <name type="scientific">Punica granatum</name>
    <name type="common">Pomegranate</name>
    <dbReference type="NCBI Taxonomy" id="22663"/>
    <lineage>
        <taxon>Eukaryota</taxon>
        <taxon>Viridiplantae</taxon>
        <taxon>Streptophyta</taxon>
        <taxon>Embryophyta</taxon>
        <taxon>Tracheophyta</taxon>
        <taxon>Spermatophyta</taxon>
        <taxon>Magnoliopsida</taxon>
        <taxon>eudicotyledons</taxon>
        <taxon>Gunneridae</taxon>
        <taxon>Pentapetalae</taxon>
        <taxon>rosids</taxon>
        <taxon>malvids</taxon>
        <taxon>Myrtales</taxon>
        <taxon>Lythraceae</taxon>
        <taxon>Punica</taxon>
    </lineage>
</organism>
<protein>
    <submittedName>
        <fullName evidence="1">Uncharacterized protein</fullName>
    </submittedName>
</protein>
<gene>
    <name evidence="1" type="ORF">CDL15_Pgr015768</name>
</gene>
<name>A0A218XR38_PUNGR</name>
<proteinExistence type="predicted"/>
<evidence type="ECO:0000313" key="2">
    <source>
        <dbReference type="Proteomes" id="UP000197138"/>
    </source>
</evidence>
<accession>A0A218XR38</accession>
<dbReference type="Proteomes" id="UP000197138">
    <property type="component" value="Unassembled WGS sequence"/>
</dbReference>
<dbReference type="EMBL" id="MTKT01001080">
    <property type="protein sequence ID" value="OWM86732.1"/>
    <property type="molecule type" value="Genomic_DNA"/>
</dbReference>
<comment type="caution">
    <text evidence="1">The sequence shown here is derived from an EMBL/GenBank/DDBJ whole genome shotgun (WGS) entry which is preliminary data.</text>
</comment>
<dbReference type="AlphaFoldDB" id="A0A218XR38"/>